<keyword evidence="2" id="KW-0813">Transport</keyword>
<feature type="transmembrane region" description="Helical" evidence="8">
    <location>
        <begin position="446"/>
        <end position="465"/>
    </location>
</feature>
<feature type="domain" description="Major facilitator superfamily (MFS) profile" evidence="9">
    <location>
        <begin position="7"/>
        <end position="495"/>
    </location>
</feature>
<feature type="transmembrane region" description="Helical" evidence="8">
    <location>
        <begin position="379"/>
        <end position="399"/>
    </location>
</feature>
<feature type="region of interest" description="Disordered" evidence="7">
    <location>
        <begin position="187"/>
        <end position="209"/>
    </location>
</feature>
<reference evidence="10 11" key="1">
    <citation type="submission" date="2021-03" db="EMBL/GenBank/DDBJ databases">
        <title>Actinoplanes flavus sp. nov., a novel actinomycete isolated from Coconut Palm rhizosphere soil.</title>
        <authorList>
            <person name="Luo X."/>
        </authorList>
    </citation>
    <scope>NUCLEOTIDE SEQUENCE [LARGE SCALE GENOMIC DNA]</scope>
    <source>
        <strain evidence="10 11">NEAU-H7</strain>
    </source>
</reference>
<keyword evidence="3" id="KW-1003">Cell membrane</keyword>
<evidence type="ECO:0000256" key="5">
    <source>
        <dbReference type="ARBA" id="ARBA00022989"/>
    </source>
</evidence>
<proteinExistence type="predicted"/>
<dbReference type="EMBL" id="JAGFNS010000045">
    <property type="protein sequence ID" value="MBO3743766.1"/>
    <property type="molecule type" value="Genomic_DNA"/>
</dbReference>
<dbReference type="PROSITE" id="PS50850">
    <property type="entry name" value="MFS"/>
    <property type="match status" value="1"/>
</dbReference>
<comment type="subcellular location">
    <subcellularLocation>
        <location evidence="1">Cell membrane</location>
        <topology evidence="1">Multi-pass membrane protein</topology>
    </subcellularLocation>
</comment>
<organism evidence="10 11">
    <name type="scientific">Actinoplanes flavus</name>
    <dbReference type="NCBI Taxonomy" id="2820290"/>
    <lineage>
        <taxon>Bacteria</taxon>
        <taxon>Bacillati</taxon>
        <taxon>Actinomycetota</taxon>
        <taxon>Actinomycetes</taxon>
        <taxon>Micromonosporales</taxon>
        <taxon>Micromonosporaceae</taxon>
        <taxon>Actinoplanes</taxon>
    </lineage>
</organism>
<feature type="transmembrane region" description="Helical" evidence="8">
    <location>
        <begin position="42"/>
        <end position="62"/>
    </location>
</feature>
<keyword evidence="6 8" id="KW-0472">Membrane</keyword>
<dbReference type="PANTHER" id="PTHR42718">
    <property type="entry name" value="MAJOR FACILITATOR SUPERFAMILY MULTIDRUG TRANSPORTER MFSC"/>
    <property type="match status" value="1"/>
</dbReference>
<evidence type="ECO:0000256" key="6">
    <source>
        <dbReference type="ARBA" id="ARBA00023136"/>
    </source>
</evidence>
<evidence type="ECO:0000256" key="3">
    <source>
        <dbReference type="ARBA" id="ARBA00022475"/>
    </source>
</evidence>
<dbReference type="PANTHER" id="PTHR42718:SF46">
    <property type="entry name" value="BLR6921 PROTEIN"/>
    <property type="match status" value="1"/>
</dbReference>
<name>A0ABS3UZ06_9ACTN</name>
<keyword evidence="11" id="KW-1185">Reference proteome</keyword>
<feature type="transmembrane region" description="Helical" evidence="8">
    <location>
        <begin position="471"/>
        <end position="491"/>
    </location>
</feature>
<feature type="transmembrane region" description="Helical" evidence="8">
    <location>
        <begin position="105"/>
        <end position="123"/>
    </location>
</feature>
<evidence type="ECO:0000313" key="11">
    <source>
        <dbReference type="Proteomes" id="UP000679690"/>
    </source>
</evidence>
<feature type="transmembrane region" description="Helical" evidence="8">
    <location>
        <begin position="74"/>
        <end position="99"/>
    </location>
</feature>
<dbReference type="Proteomes" id="UP000679690">
    <property type="component" value="Unassembled WGS sequence"/>
</dbReference>
<feature type="transmembrane region" description="Helical" evidence="8">
    <location>
        <begin position="135"/>
        <end position="154"/>
    </location>
</feature>
<protein>
    <submittedName>
        <fullName evidence="10">MFS transporter</fullName>
    </submittedName>
</protein>
<comment type="caution">
    <text evidence="10">The sequence shown here is derived from an EMBL/GenBank/DDBJ whole genome shotgun (WGS) entry which is preliminary data.</text>
</comment>
<feature type="compositionally biased region" description="Basic and acidic residues" evidence="7">
    <location>
        <begin position="188"/>
        <end position="209"/>
    </location>
</feature>
<feature type="transmembrane region" description="Helical" evidence="8">
    <location>
        <begin position="249"/>
        <end position="267"/>
    </location>
</feature>
<evidence type="ECO:0000256" key="4">
    <source>
        <dbReference type="ARBA" id="ARBA00022692"/>
    </source>
</evidence>
<sequence>MSRQWSTALVLAGAMFLVLFDSLAVATALPAIGDEFGLAPGRLQWVVTLYSLSIGGFLVLGGRVCDIWGRRRTMVASLGLTAGGLLLSGVAPGVAALLAGRAMQGVGAAFAIPAALASAGTLFPEEPWRSRVFSVVASAANTAGVAGAVGGGIITSLLGWRWLFLIVVPVAATAAVVALRVLPPDPPTEARRRADGVEAEEPRRRADGLEAEDPLRLDGVVAARGRPDGVVAARGRPDGGTKERGRPDVVGAVLVTGGLVAVIHGAGRAGDRGLAAGAVLPVVAGLLMLAALAWWERRAADPLIKPAVARSRRLRACALAFAAHSAAYSAVVVVGSLVLQRRHGLSAAQAGLALAPMLVGALISAVPASALLRRYGTRTVAATALLLCSAALAAAASFADGPVPAIIVCLAVWGLCGGPIYVALTREAVVDAAPADRGVASALFESASHVGGAVAVAVFLSMIGAGAGYGGAQYLGAAAGAVAVAVLLAVMSRSRPQR</sequence>
<feature type="transmembrane region" description="Helical" evidence="8">
    <location>
        <begin position="351"/>
        <end position="372"/>
    </location>
</feature>
<evidence type="ECO:0000256" key="8">
    <source>
        <dbReference type="SAM" id="Phobius"/>
    </source>
</evidence>
<dbReference type="InterPro" id="IPR020846">
    <property type="entry name" value="MFS_dom"/>
</dbReference>
<dbReference type="SUPFAM" id="SSF103473">
    <property type="entry name" value="MFS general substrate transporter"/>
    <property type="match status" value="1"/>
</dbReference>
<evidence type="ECO:0000313" key="10">
    <source>
        <dbReference type="EMBL" id="MBO3743766.1"/>
    </source>
</evidence>
<dbReference type="Gene3D" id="1.20.1250.20">
    <property type="entry name" value="MFS general substrate transporter like domains"/>
    <property type="match status" value="2"/>
</dbReference>
<gene>
    <name evidence="10" type="ORF">J5X75_40340</name>
</gene>
<feature type="transmembrane region" description="Helical" evidence="8">
    <location>
        <begin position="405"/>
        <end position="425"/>
    </location>
</feature>
<feature type="transmembrane region" description="Helical" evidence="8">
    <location>
        <begin position="316"/>
        <end position="339"/>
    </location>
</feature>
<dbReference type="InterPro" id="IPR036259">
    <property type="entry name" value="MFS_trans_sf"/>
</dbReference>
<evidence type="ECO:0000256" key="1">
    <source>
        <dbReference type="ARBA" id="ARBA00004651"/>
    </source>
</evidence>
<evidence type="ECO:0000259" key="9">
    <source>
        <dbReference type="PROSITE" id="PS50850"/>
    </source>
</evidence>
<keyword evidence="4 8" id="KW-0812">Transmembrane</keyword>
<evidence type="ECO:0000256" key="7">
    <source>
        <dbReference type="SAM" id="MobiDB-lite"/>
    </source>
</evidence>
<dbReference type="Pfam" id="PF07690">
    <property type="entry name" value="MFS_1"/>
    <property type="match status" value="2"/>
</dbReference>
<dbReference type="InterPro" id="IPR011701">
    <property type="entry name" value="MFS"/>
</dbReference>
<accession>A0ABS3UZ06</accession>
<evidence type="ECO:0000256" key="2">
    <source>
        <dbReference type="ARBA" id="ARBA00022448"/>
    </source>
</evidence>
<dbReference type="RefSeq" id="WP_208473007.1">
    <property type="nucleotide sequence ID" value="NZ_JAGFNS010000045.1"/>
</dbReference>
<feature type="transmembrane region" description="Helical" evidence="8">
    <location>
        <begin position="273"/>
        <end position="295"/>
    </location>
</feature>
<feature type="transmembrane region" description="Helical" evidence="8">
    <location>
        <begin position="160"/>
        <end position="182"/>
    </location>
</feature>
<keyword evidence="5 8" id="KW-1133">Transmembrane helix</keyword>